<evidence type="ECO:0008006" key="4">
    <source>
        <dbReference type="Google" id="ProtNLM"/>
    </source>
</evidence>
<proteinExistence type="predicted"/>
<dbReference type="VEuPathDB" id="TriTrypDB:TRSC58_02243"/>
<keyword evidence="1" id="KW-0472">Membrane</keyword>
<feature type="transmembrane region" description="Helical" evidence="1">
    <location>
        <begin position="147"/>
        <end position="169"/>
    </location>
</feature>
<dbReference type="EMBL" id="AUPL01002243">
    <property type="protein sequence ID" value="ESL10029.1"/>
    <property type="molecule type" value="Genomic_DNA"/>
</dbReference>
<sequence>MIRVQRLWGKRNSFSSSTTAPRFPVSQRAGPLICSCGFCLSAFLIAVRDVQYEQTSATLRGINKKDRAVSAPWITKSTKDYMSETDAQATAVNPTKEKLLRNSKERKDRFVRIAEETDRVFDSEMDRMRDYNVRRWRKGIAFFKRQGLGFTLLYVSAYLGCLVALYVGFATGILKKETAYEYMFFFLGGYVDKEWFYKRVEAWGKYVDFGFAFVINEMLEFFRFPFMMYTFYTFRPYLTGVNRRVKASIFRWGAAES</sequence>
<keyword evidence="1" id="KW-1133">Transmembrane helix</keyword>
<evidence type="ECO:0000313" key="3">
    <source>
        <dbReference type="Proteomes" id="UP000031737"/>
    </source>
</evidence>
<evidence type="ECO:0000313" key="2">
    <source>
        <dbReference type="EMBL" id="ESL10029.1"/>
    </source>
</evidence>
<name>A0A061J587_TRYRA</name>
<gene>
    <name evidence="2" type="ORF">TRSC58_02243</name>
</gene>
<keyword evidence="1" id="KW-0812">Transmembrane</keyword>
<evidence type="ECO:0000256" key="1">
    <source>
        <dbReference type="SAM" id="Phobius"/>
    </source>
</evidence>
<reference evidence="2 3" key="1">
    <citation type="submission" date="2013-07" db="EMBL/GenBank/DDBJ databases">
        <authorList>
            <person name="Stoco P.H."/>
            <person name="Wagner G."/>
            <person name="Gerber A."/>
            <person name="Zaha A."/>
            <person name="Thompson C."/>
            <person name="Bartholomeu D.C."/>
            <person name="Luckemeyer D.D."/>
            <person name="Bahia D."/>
            <person name="Loreto E."/>
            <person name="Prestes E.B."/>
            <person name="Lima F.M."/>
            <person name="Rodrigues-Luiz G."/>
            <person name="Vallejo G.A."/>
            <person name="Filho J.F."/>
            <person name="Monteiro K.M."/>
            <person name="Tyler K.M."/>
            <person name="de Almeida L.G."/>
            <person name="Ortiz M.F."/>
            <person name="Siervo M.A."/>
            <person name="de Moraes M.H."/>
            <person name="Cunha O.L."/>
            <person name="Mendonca-Neto R."/>
            <person name="Silva R."/>
            <person name="Teixeira S.M."/>
            <person name="Murta S.M."/>
            <person name="Sincero T.C."/>
            <person name="Mendes T.A."/>
            <person name="Urmenyi T.P."/>
            <person name="Silva V.G."/>
            <person name="da Rocha W.D."/>
            <person name="Andersson B."/>
            <person name="Romanha A.J."/>
            <person name="Steindel M."/>
            <person name="de Vasconcelos A.T."/>
            <person name="Grisard E.C."/>
        </authorList>
    </citation>
    <scope>NUCLEOTIDE SEQUENCE [LARGE SCALE GENOMIC DNA]</scope>
    <source>
        <strain evidence="2 3">SC58</strain>
    </source>
</reference>
<organism evidence="2 3">
    <name type="scientific">Trypanosoma rangeli SC58</name>
    <dbReference type="NCBI Taxonomy" id="429131"/>
    <lineage>
        <taxon>Eukaryota</taxon>
        <taxon>Discoba</taxon>
        <taxon>Euglenozoa</taxon>
        <taxon>Kinetoplastea</taxon>
        <taxon>Metakinetoplastina</taxon>
        <taxon>Trypanosomatida</taxon>
        <taxon>Trypanosomatidae</taxon>
        <taxon>Trypanosoma</taxon>
        <taxon>Herpetosoma</taxon>
    </lineage>
</organism>
<dbReference type="AlphaFoldDB" id="A0A061J587"/>
<dbReference type="Proteomes" id="UP000031737">
    <property type="component" value="Unassembled WGS sequence"/>
</dbReference>
<accession>A0A061J587</accession>
<comment type="caution">
    <text evidence="2">The sequence shown here is derived from an EMBL/GenBank/DDBJ whole genome shotgun (WGS) entry which is preliminary data.</text>
</comment>
<keyword evidence="3" id="KW-1185">Reference proteome</keyword>
<protein>
    <recommendedName>
        <fullName evidence="4">DUF1279 domain-containing protein</fullName>
    </recommendedName>
</protein>
<dbReference type="OrthoDB" id="441016at2759"/>